<dbReference type="GO" id="GO:0003676">
    <property type="term" value="F:nucleic acid binding"/>
    <property type="evidence" value="ECO:0007669"/>
    <property type="project" value="InterPro"/>
</dbReference>
<dbReference type="OrthoDB" id="9784805at2"/>
<dbReference type="AlphaFoldDB" id="A0A1H2R408"/>
<evidence type="ECO:0000259" key="6">
    <source>
        <dbReference type="Pfam" id="PF17827"/>
    </source>
</evidence>
<evidence type="ECO:0000313" key="7">
    <source>
        <dbReference type="EMBL" id="SDW14166.1"/>
    </source>
</evidence>
<dbReference type="PANTHER" id="PTHR18895">
    <property type="entry name" value="HEMK METHYLTRANSFERASE"/>
    <property type="match status" value="1"/>
</dbReference>
<dbReference type="Pfam" id="PF13847">
    <property type="entry name" value="Methyltransf_31"/>
    <property type="match status" value="1"/>
</dbReference>
<feature type="domain" description="Methyltransferase" evidence="5">
    <location>
        <begin position="114"/>
        <end position="198"/>
    </location>
</feature>
<feature type="domain" description="Release factor glutamine methyltransferase N-terminal" evidence="6">
    <location>
        <begin position="6"/>
        <end position="74"/>
    </location>
</feature>
<dbReference type="InterPro" id="IPR002052">
    <property type="entry name" value="DNA_methylase_N6_adenine_CS"/>
</dbReference>
<dbReference type="GO" id="GO:0032259">
    <property type="term" value="P:methylation"/>
    <property type="evidence" value="ECO:0007669"/>
    <property type="project" value="UniProtKB-KW"/>
</dbReference>
<organism evidence="7 8">
    <name type="scientific">Tepidimicrobium xylanilyticum</name>
    <dbReference type="NCBI Taxonomy" id="1123352"/>
    <lineage>
        <taxon>Bacteria</taxon>
        <taxon>Bacillati</taxon>
        <taxon>Bacillota</taxon>
        <taxon>Tissierellia</taxon>
        <taxon>Tissierellales</taxon>
        <taxon>Tepidimicrobiaceae</taxon>
        <taxon>Tepidimicrobium</taxon>
    </lineage>
</organism>
<feature type="binding site" evidence="4">
    <location>
        <begin position="123"/>
        <end position="127"/>
    </location>
    <ligand>
        <name>S-adenosyl-L-methionine</name>
        <dbReference type="ChEBI" id="CHEBI:59789"/>
    </ligand>
</feature>
<proteinExistence type="inferred from homology"/>
<keyword evidence="1 4" id="KW-0489">Methyltransferase</keyword>
<comment type="similarity">
    <text evidence="4">Belongs to the protein N5-glutamine methyltransferase family. PrmC subfamily.</text>
</comment>
<dbReference type="InterPro" id="IPR025714">
    <property type="entry name" value="Methyltranfer_dom"/>
</dbReference>
<dbReference type="EC" id="2.1.1.297" evidence="4"/>
<evidence type="ECO:0000313" key="8">
    <source>
        <dbReference type="Proteomes" id="UP000198828"/>
    </source>
</evidence>
<comment type="function">
    <text evidence="4">Methylates the class 1 translation termination release factors RF1/PrfA and RF2/PrfB on the glutamine residue of the universally conserved GGQ motif.</text>
</comment>
<gene>
    <name evidence="4" type="primary">prmC</name>
    <name evidence="7" type="ORF">SAMN05660923_00285</name>
</gene>
<dbReference type="CDD" id="cd02440">
    <property type="entry name" value="AdoMet_MTases"/>
    <property type="match status" value="1"/>
</dbReference>
<feature type="binding site" evidence="4">
    <location>
        <position position="146"/>
    </location>
    <ligand>
        <name>S-adenosyl-L-methionine</name>
        <dbReference type="ChEBI" id="CHEBI:59789"/>
    </ligand>
</feature>
<dbReference type="InterPro" id="IPR040758">
    <property type="entry name" value="PrmC_N"/>
</dbReference>
<dbReference type="SUPFAM" id="SSF53335">
    <property type="entry name" value="S-adenosyl-L-methionine-dependent methyltransferases"/>
    <property type="match status" value="1"/>
</dbReference>
<reference evidence="7 8" key="1">
    <citation type="submission" date="2016-10" db="EMBL/GenBank/DDBJ databases">
        <authorList>
            <person name="de Groot N.N."/>
        </authorList>
    </citation>
    <scope>NUCLEOTIDE SEQUENCE [LARGE SCALE GENOMIC DNA]</scope>
    <source>
        <strain evidence="7 8">DSM 23310</strain>
    </source>
</reference>
<dbReference type="NCBIfam" id="TIGR03534">
    <property type="entry name" value="RF_mod_PrmC"/>
    <property type="match status" value="1"/>
</dbReference>
<dbReference type="Gene3D" id="1.10.8.10">
    <property type="entry name" value="DNA helicase RuvA subunit, C-terminal domain"/>
    <property type="match status" value="1"/>
</dbReference>
<dbReference type="HAMAP" id="MF_02126">
    <property type="entry name" value="RF_methyltr_PrmC"/>
    <property type="match status" value="1"/>
</dbReference>
<evidence type="ECO:0000256" key="3">
    <source>
        <dbReference type="ARBA" id="ARBA00022691"/>
    </source>
</evidence>
<keyword evidence="3 4" id="KW-0949">S-adenosyl-L-methionine</keyword>
<sequence length="290" mass="33294">MEINRLLQKGIDLIKDRPYTNPSLEATLLLSRLLKVDKIYIYTHGKEKVSEPVVEKFLELIEKRAKGYPIQYIINEKEFMGLDFYVEEGVLIPRSDTEILVDYVLGYIDNKYKNKSINLLDLGFGSGAIALSVAYYRSSVTVYGVDMYDAPIRVAEINKERFKLTNVHLFKGDLFQGIKDVKEKFHIIASNPPYIPSDDIDKLQDEIKYYEPREALDGGSDGLNFYRRIIPESKKYLTDEGLLIFEIGYDQGQSVKNMLLVEGFVNVNILKDLQGLDRVVLGVFKKELNI</sequence>
<evidence type="ECO:0000259" key="5">
    <source>
        <dbReference type="Pfam" id="PF13847"/>
    </source>
</evidence>
<dbReference type="Proteomes" id="UP000198828">
    <property type="component" value="Unassembled WGS sequence"/>
</dbReference>
<feature type="binding site" evidence="4">
    <location>
        <begin position="191"/>
        <end position="194"/>
    </location>
    <ligand>
        <name>substrate</name>
    </ligand>
</feature>
<dbReference type="NCBIfam" id="TIGR00536">
    <property type="entry name" value="hemK_fam"/>
    <property type="match status" value="1"/>
</dbReference>
<comment type="catalytic activity">
    <reaction evidence="4">
        <text>L-glutaminyl-[peptide chain release factor] + S-adenosyl-L-methionine = N(5)-methyl-L-glutaminyl-[peptide chain release factor] + S-adenosyl-L-homocysteine + H(+)</text>
        <dbReference type="Rhea" id="RHEA:42896"/>
        <dbReference type="Rhea" id="RHEA-COMP:10271"/>
        <dbReference type="Rhea" id="RHEA-COMP:10272"/>
        <dbReference type="ChEBI" id="CHEBI:15378"/>
        <dbReference type="ChEBI" id="CHEBI:30011"/>
        <dbReference type="ChEBI" id="CHEBI:57856"/>
        <dbReference type="ChEBI" id="CHEBI:59789"/>
        <dbReference type="ChEBI" id="CHEBI:61891"/>
        <dbReference type="EC" id="2.1.1.297"/>
    </reaction>
</comment>
<dbReference type="InterPro" id="IPR050320">
    <property type="entry name" value="N5-glutamine_MTase"/>
</dbReference>
<dbReference type="PROSITE" id="PS00092">
    <property type="entry name" value="N6_MTASE"/>
    <property type="match status" value="1"/>
</dbReference>
<dbReference type="EMBL" id="FNNG01000001">
    <property type="protein sequence ID" value="SDW14166.1"/>
    <property type="molecule type" value="Genomic_DNA"/>
</dbReference>
<feature type="binding site" evidence="4">
    <location>
        <position position="191"/>
    </location>
    <ligand>
        <name>S-adenosyl-L-methionine</name>
        <dbReference type="ChEBI" id="CHEBI:59789"/>
    </ligand>
</feature>
<dbReference type="InterPro" id="IPR004556">
    <property type="entry name" value="HemK-like"/>
</dbReference>
<keyword evidence="8" id="KW-1185">Reference proteome</keyword>
<dbReference type="Gene3D" id="3.40.50.150">
    <property type="entry name" value="Vaccinia Virus protein VP39"/>
    <property type="match status" value="1"/>
</dbReference>
<dbReference type="RefSeq" id="WP_093750097.1">
    <property type="nucleotide sequence ID" value="NZ_FNNG01000001.1"/>
</dbReference>
<comment type="caution">
    <text evidence="4">Lacks conserved residue(s) required for the propagation of feature annotation.</text>
</comment>
<evidence type="ECO:0000256" key="1">
    <source>
        <dbReference type="ARBA" id="ARBA00022603"/>
    </source>
</evidence>
<dbReference type="Pfam" id="PF17827">
    <property type="entry name" value="PrmC_N"/>
    <property type="match status" value="1"/>
</dbReference>
<keyword evidence="2 4" id="KW-0808">Transferase</keyword>
<protein>
    <recommendedName>
        <fullName evidence="4">Release factor glutamine methyltransferase</fullName>
        <shortName evidence="4">RF MTase</shortName>
        <ecNumber evidence="4">2.1.1.297</ecNumber>
    </recommendedName>
    <alternativeName>
        <fullName evidence="4">N5-glutamine methyltransferase PrmC</fullName>
    </alternativeName>
    <alternativeName>
        <fullName evidence="4">Protein-(glutamine-N5) MTase PrmC</fullName>
    </alternativeName>
    <alternativeName>
        <fullName evidence="4">Protein-glutamine N-methyltransferase PrmC</fullName>
    </alternativeName>
</protein>
<name>A0A1H2R408_9FIRM</name>
<dbReference type="InterPro" id="IPR029063">
    <property type="entry name" value="SAM-dependent_MTases_sf"/>
</dbReference>
<evidence type="ECO:0000256" key="2">
    <source>
        <dbReference type="ARBA" id="ARBA00022679"/>
    </source>
</evidence>
<dbReference type="InterPro" id="IPR019874">
    <property type="entry name" value="RF_methyltr_PrmC"/>
</dbReference>
<dbReference type="PANTHER" id="PTHR18895:SF74">
    <property type="entry name" value="MTRF1L RELEASE FACTOR GLUTAMINE METHYLTRANSFERASE"/>
    <property type="match status" value="1"/>
</dbReference>
<evidence type="ECO:0000256" key="4">
    <source>
        <dbReference type="HAMAP-Rule" id="MF_02126"/>
    </source>
</evidence>
<dbReference type="GO" id="GO:0102559">
    <property type="term" value="F:peptide chain release factor N(5)-glutamine methyltransferase activity"/>
    <property type="evidence" value="ECO:0007669"/>
    <property type="project" value="UniProtKB-EC"/>
</dbReference>
<accession>A0A1H2R408</accession>